<reference evidence="8 9" key="1">
    <citation type="submission" date="2014-10" db="EMBL/GenBank/DDBJ databases">
        <title>Genome sequencing of Vibrio sinaloensis T08.</title>
        <authorList>
            <person name="Chan K.-G."/>
            <person name="Mohamad N.I."/>
        </authorList>
    </citation>
    <scope>NUCLEOTIDE SEQUENCE [LARGE SCALE GENOMIC DNA]</scope>
    <source>
        <strain evidence="8 9">T08</strain>
    </source>
</reference>
<dbReference type="SMART" id="SM00304">
    <property type="entry name" value="HAMP"/>
    <property type="match status" value="1"/>
</dbReference>
<feature type="transmembrane region" description="Helical" evidence="5">
    <location>
        <begin position="165"/>
        <end position="188"/>
    </location>
</feature>
<dbReference type="InterPro" id="IPR003660">
    <property type="entry name" value="HAMP_dom"/>
</dbReference>
<dbReference type="FunFam" id="1.10.287.950:FF:000001">
    <property type="entry name" value="Methyl-accepting chemotaxis sensory transducer"/>
    <property type="match status" value="1"/>
</dbReference>
<organism evidence="8 9">
    <name type="scientific">Photobacterium sp. (strain ATCC 43367)</name>
    <dbReference type="NCBI Taxonomy" id="379097"/>
    <lineage>
        <taxon>Bacteria</taxon>
        <taxon>Pseudomonadati</taxon>
        <taxon>Pseudomonadota</taxon>
        <taxon>Gammaproteobacteria</taxon>
        <taxon>Vibrionales</taxon>
        <taxon>Vibrionaceae</taxon>
        <taxon>Vibrio</taxon>
        <taxon>Vibrio oreintalis group</taxon>
    </lineage>
</organism>
<dbReference type="PROSITE" id="PS50885">
    <property type="entry name" value="HAMP"/>
    <property type="match status" value="1"/>
</dbReference>
<dbReference type="PRINTS" id="PR00260">
    <property type="entry name" value="CHEMTRNSDUCR"/>
</dbReference>
<keyword evidence="5" id="KW-0812">Transmembrane</keyword>
<protein>
    <submittedName>
        <fullName evidence="8">Chemotaxis protein</fullName>
    </submittedName>
</protein>
<dbReference type="InterPro" id="IPR004089">
    <property type="entry name" value="MCPsignal_dom"/>
</dbReference>
<name>A0A0A5HXX8_PHOS4</name>
<dbReference type="STRING" id="379097.SE23_07615"/>
<dbReference type="PANTHER" id="PTHR32089">
    <property type="entry name" value="METHYL-ACCEPTING CHEMOTAXIS PROTEIN MCPB"/>
    <property type="match status" value="1"/>
</dbReference>
<proteinExistence type="inferred from homology"/>
<dbReference type="CDD" id="cd06225">
    <property type="entry name" value="HAMP"/>
    <property type="match status" value="1"/>
</dbReference>
<evidence type="ECO:0000259" key="6">
    <source>
        <dbReference type="PROSITE" id="PS50111"/>
    </source>
</evidence>
<feature type="domain" description="HAMP" evidence="7">
    <location>
        <begin position="189"/>
        <end position="241"/>
    </location>
</feature>
<comment type="subcellular location">
    <subcellularLocation>
        <location evidence="1">Membrane</location>
    </subcellularLocation>
</comment>
<dbReference type="PANTHER" id="PTHR32089:SF120">
    <property type="entry name" value="METHYL-ACCEPTING CHEMOTAXIS PROTEIN TLPQ"/>
    <property type="match status" value="1"/>
</dbReference>
<dbReference type="EMBL" id="JRWP01000004">
    <property type="protein sequence ID" value="KGY10417.1"/>
    <property type="molecule type" value="Genomic_DNA"/>
</dbReference>
<evidence type="ECO:0000259" key="7">
    <source>
        <dbReference type="PROSITE" id="PS50885"/>
    </source>
</evidence>
<dbReference type="Gene3D" id="1.10.287.950">
    <property type="entry name" value="Methyl-accepting chemotaxis protein"/>
    <property type="match status" value="1"/>
</dbReference>
<evidence type="ECO:0000313" key="8">
    <source>
        <dbReference type="EMBL" id="KGY10417.1"/>
    </source>
</evidence>
<dbReference type="Pfam" id="PF00015">
    <property type="entry name" value="MCPsignal"/>
    <property type="match status" value="1"/>
</dbReference>
<dbReference type="InterPro" id="IPR004090">
    <property type="entry name" value="Chemotax_Me-accpt_rcpt"/>
</dbReference>
<evidence type="ECO:0000256" key="3">
    <source>
        <dbReference type="ARBA" id="ARBA00029447"/>
    </source>
</evidence>
<evidence type="ECO:0000256" key="1">
    <source>
        <dbReference type="ARBA" id="ARBA00004370"/>
    </source>
</evidence>
<feature type="domain" description="Methyl-accepting transducer" evidence="6">
    <location>
        <begin position="246"/>
        <end position="482"/>
    </location>
</feature>
<dbReference type="GO" id="GO:0004888">
    <property type="term" value="F:transmembrane signaling receptor activity"/>
    <property type="evidence" value="ECO:0007669"/>
    <property type="project" value="InterPro"/>
</dbReference>
<gene>
    <name evidence="8" type="ORF">NM06_02895</name>
</gene>
<dbReference type="CDD" id="cd11386">
    <property type="entry name" value="MCP_signal"/>
    <property type="match status" value="1"/>
</dbReference>
<dbReference type="AlphaFoldDB" id="A0A0A5HXX8"/>
<comment type="similarity">
    <text evidence="3">Belongs to the methyl-accepting chemotaxis (MCP) protein family.</text>
</comment>
<dbReference type="SMART" id="SM00283">
    <property type="entry name" value="MA"/>
    <property type="match status" value="1"/>
</dbReference>
<dbReference type="PROSITE" id="PS50111">
    <property type="entry name" value="CHEMOTAXIS_TRANSDUC_2"/>
    <property type="match status" value="1"/>
</dbReference>
<dbReference type="GO" id="GO:0016020">
    <property type="term" value="C:membrane"/>
    <property type="evidence" value="ECO:0007669"/>
    <property type="project" value="UniProtKB-SubCell"/>
</dbReference>
<evidence type="ECO:0000256" key="5">
    <source>
        <dbReference type="SAM" id="Phobius"/>
    </source>
</evidence>
<dbReference type="GO" id="GO:0007165">
    <property type="term" value="P:signal transduction"/>
    <property type="evidence" value="ECO:0007669"/>
    <property type="project" value="UniProtKB-KW"/>
</dbReference>
<dbReference type="SUPFAM" id="SSF58104">
    <property type="entry name" value="Methyl-accepting chemotaxis protein (MCP) signaling domain"/>
    <property type="match status" value="1"/>
</dbReference>
<keyword evidence="5" id="KW-1133">Transmembrane helix</keyword>
<dbReference type="GO" id="GO:0006935">
    <property type="term" value="P:chemotaxis"/>
    <property type="evidence" value="ECO:0007669"/>
    <property type="project" value="InterPro"/>
</dbReference>
<dbReference type="Pfam" id="PF00672">
    <property type="entry name" value="HAMP"/>
    <property type="match status" value="1"/>
</dbReference>
<comment type="caution">
    <text evidence="8">The sequence shown here is derived from an EMBL/GenBank/DDBJ whole genome shotgun (WGS) entry which is preliminary data.</text>
</comment>
<evidence type="ECO:0000256" key="4">
    <source>
        <dbReference type="PROSITE-ProRule" id="PRU00284"/>
    </source>
</evidence>
<dbReference type="OrthoDB" id="9781845at2"/>
<evidence type="ECO:0000313" key="9">
    <source>
        <dbReference type="Proteomes" id="UP000030451"/>
    </source>
</evidence>
<sequence length="518" mass="56498">MQTSSGYIEELYSQGMQHTIRTSKVIDELGNARSSLLLAFQHDPSSNTASMHDHPIEFHIKQIESSLEALHHIIDNELLQSELAGDEKQVVNGLAQVVDDITEQGFLPAIAKLNSGEYYAANIILLKQINPKFQSAYQYAEQFFSMQVAEGRESFEQAEANSERFVWLVSAITIISLLVIVSMSLLVIRRVNHAVTELEDRSGKIAEGDLTQRLDMSGDDEFAHIAESVNQIVSSFRHVVQTNRESIGQLAQSAEENSAVAMQTKQNIMTQQSQTEQVATAINQFTATVHEVAQSAASAADASEQADVAAANGQQVVMDSVTMIESLSQEMQESVESMHQLAKHSEEIGSVVDVIQGISEQTNLLALNAAIEAARAGEQGRGFAVVADEVRTLASRTQESTEEILQTIQRLQQGSRDSTQRLETGARNALSTVDKAREAGDALTQIKTSVDQITAMNAQIATAAEEQSLVTEEINANISSISEISNQNAVGTEQSSAATLELANLAEVLRKEIEHYRV</sequence>
<dbReference type="Proteomes" id="UP000030451">
    <property type="component" value="Unassembled WGS sequence"/>
</dbReference>
<accession>A0A0A5HXX8</accession>
<keyword evidence="5" id="KW-0472">Membrane</keyword>
<evidence type="ECO:0000256" key="2">
    <source>
        <dbReference type="ARBA" id="ARBA00023224"/>
    </source>
</evidence>
<keyword evidence="2 4" id="KW-0807">Transducer</keyword>